<keyword evidence="1" id="KW-0614">Plasmid</keyword>
<dbReference type="HOGENOM" id="CLU_1406878_0_0_6"/>
<reference evidence="1 2" key="1">
    <citation type="journal article" date="2008" name="PLoS Genet.">
        <title>Complete genome sequence of the N2-fixing broad host range endophyte Klebsiella pneumoniae 342 and virulence predictions verified in mice.</title>
        <authorList>
            <person name="Fouts D.E."/>
            <person name="Tyler H.L."/>
            <person name="DeBoy R.T."/>
            <person name="Daugherty S."/>
            <person name="Ren Q."/>
            <person name="Badger J.H."/>
            <person name="Durkin A.S."/>
            <person name="Huot H."/>
            <person name="Shrivastava S."/>
            <person name="Kothari S."/>
            <person name="Dodson R.J."/>
            <person name="Mohamoud Y."/>
            <person name="Khouri H."/>
            <person name="Roesch L.F."/>
            <person name="Krogfelt K.A."/>
            <person name="Struve C."/>
            <person name="Triplett E.W."/>
            <person name="Methe B.A."/>
        </authorList>
    </citation>
    <scope>NUCLEOTIDE SEQUENCE [LARGE SCALE GENOMIC DNA]</scope>
    <source>
        <strain evidence="1 2">342</strain>
        <plasmid evidence="2">Plasmid pKP91</plasmid>
    </source>
</reference>
<dbReference type="KEGG" id="kpe:KPK_B0084"/>
<accession>B5RKP0</accession>
<dbReference type="AlphaFoldDB" id="B5RKP0"/>
<dbReference type="EMBL" id="CP000966">
    <property type="protein sequence ID" value="ACI12310.1"/>
    <property type="molecule type" value="Genomic_DNA"/>
</dbReference>
<protein>
    <submittedName>
        <fullName evidence="1">Uncharacterized protein</fullName>
    </submittedName>
</protein>
<name>B5RKP0_KLEV3</name>
<dbReference type="BioCyc" id="KPNE507522:GI0B-5851-MONOMER"/>
<evidence type="ECO:0000313" key="2">
    <source>
        <dbReference type="Proteomes" id="UP000001734"/>
    </source>
</evidence>
<organism evidence="1 2">
    <name type="scientific">Klebsiella variicola (strain 342)</name>
    <name type="common">Klebsiella pneumoniae</name>
    <dbReference type="NCBI Taxonomy" id="507522"/>
    <lineage>
        <taxon>Bacteria</taxon>
        <taxon>Pseudomonadati</taxon>
        <taxon>Pseudomonadota</taxon>
        <taxon>Gammaproteobacteria</taxon>
        <taxon>Enterobacterales</taxon>
        <taxon>Enterobacteriaceae</taxon>
        <taxon>Klebsiella/Raoultella group</taxon>
        <taxon>Klebsiella</taxon>
        <taxon>Klebsiella pneumoniae complex</taxon>
    </lineage>
</organism>
<geneLocation type="plasmid" evidence="1 2">
    <name>pKP91</name>
</geneLocation>
<evidence type="ECO:0000313" key="1">
    <source>
        <dbReference type="EMBL" id="ACI12310.1"/>
    </source>
</evidence>
<dbReference type="Proteomes" id="UP000001734">
    <property type="component" value="Plasmid pKP91"/>
</dbReference>
<gene>
    <name evidence="1" type="ordered locus">KPK_B0084</name>
</gene>
<sequence length="217" mass="24543">MHHIKYLNSVIIKKNKVLSQDAKMKDESKDKLSAAKGTLTVRHLPADVDAAITAQAKAAGRSKSDFIQEFLSASFGDIIGNFSRSSELVALMDRELSGVTGLPLTENWYDAGRTLAENREYCQLLNIRNDTDLQRIMMAGVPWLSLRMQQLDSGIPLLPQGISLTCALFIEAAGRERPQLNIFRRHLFWYMDEALFWREIDAIRVARLLPALEHPDF</sequence>
<proteinExistence type="predicted"/>